<keyword evidence="3" id="KW-1185">Reference proteome</keyword>
<dbReference type="EMBL" id="KZ107838">
    <property type="protein sequence ID" value="OSS53518.1"/>
    <property type="molecule type" value="Genomic_DNA"/>
</dbReference>
<dbReference type="GO" id="GO:0005737">
    <property type="term" value="C:cytoplasm"/>
    <property type="evidence" value="ECO:0007669"/>
    <property type="project" value="TreeGrafter"/>
</dbReference>
<dbReference type="PIRSF" id="PIRSF016184">
    <property type="entry name" value="PhzC_PhzF"/>
    <property type="match status" value="1"/>
</dbReference>
<sequence>MQLPFTTVDVFTTTRYLGNPLAIVRVPSSLRNVLTEEQKQAIAKEFNLSETTFLHEPAPGSDSDTAEFDIFTPLAHLAFAGHPTIGTAVYTASNPSTYTGVKQLNTLAGMIPFQHSTETGRASVNVPHAFHIHQKRLAHPFPSPDTNPSGSATVPLVSIVQGMAFNLVLLSSIAALGLPTQSLVPFDKSYKAEHLDPGSGWDTGYTGTYYYVDLGPDAELEGFTALRTRSIGTREDPGTGSAACALCSYLAVERRRKGGERTHKFHLTQGVELGRRSDIYVEVTATEDGEGIESVQLSGTAVKVMEGVLDVE</sequence>
<dbReference type="GO" id="GO:0016853">
    <property type="term" value="F:isomerase activity"/>
    <property type="evidence" value="ECO:0007669"/>
    <property type="project" value="TreeGrafter"/>
</dbReference>
<accession>A0A1Y2ME66</accession>
<feature type="active site" evidence="1">
    <location>
        <position position="50"/>
    </location>
</feature>
<dbReference type="AlphaFoldDB" id="A0A1Y2ME66"/>
<proteinExistence type="predicted"/>
<dbReference type="STRING" id="105696.A0A1Y2ME66"/>
<dbReference type="SUPFAM" id="SSF54506">
    <property type="entry name" value="Diaminopimelate epimerase-like"/>
    <property type="match status" value="1"/>
</dbReference>
<dbReference type="InParanoid" id="A0A1Y2ME66"/>
<dbReference type="Proteomes" id="UP000193240">
    <property type="component" value="Unassembled WGS sequence"/>
</dbReference>
<dbReference type="Gene3D" id="3.10.310.10">
    <property type="entry name" value="Diaminopimelate Epimerase, Chain A, domain 1"/>
    <property type="match status" value="2"/>
</dbReference>
<gene>
    <name evidence="2" type="ORF">B5807_00550</name>
</gene>
<evidence type="ECO:0000313" key="2">
    <source>
        <dbReference type="EMBL" id="OSS53518.1"/>
    </source>
</evidence>
<dbReference type="FunCoup" id="A0A1Y2ME66">
    <property type="interactions" value="143"/>
</dbReference>
<dbReference type="NCBIfam" id="TIGR00654">
    <property type="entry name" value="PhzF_family"/>
    <property type="match status" value="1"/>
</dbReference>
<evidence type="ECO:0000313" key="3">
    <source>
        <dbReference type="Proteomes" id="UP000193240"/>
    </source>
</evidence>
<evidence type="ECO:0008006" key="4">
    <source>
        <dbReference type="Google" id="ProtNLM"/>
    </source>
</evidence>
<dbReference type="InterPro" id="IPR003719">
    <property type="entry name" value="Phenazine_PhzF-like"/>
</dbReference>
<dbReference type="OMA" id="RLVKRTM"/>
<protein>
    <recommendedName>
        <fullName evidence="4">Phenazine biosynthesis protein</fullName>
    </recommendedName>
</protein>
<evidence type="ECO:0000256" key="1">
    <source>
        <dbReference type="PIRSR" id="PIRSR016184-1"/>
    </source>
</evidence>
<dbReference type="PANTHER" id="PTHR13774:SF32">
    <property type="entry name" value="ANTISENSE-ENHANCING SEQUENCE 1"/>
    <property type="match status" value="1"/>
</dbReference>
<organism evidence="2 3">
    <name type="scientific">Epicoccum nigrum</name>
    <name type="common">Soil fungus</name>
    <name type="synonym">Epicoccum purpurascens</name>
    <dbReference type="NCBI Taxonomy" id="105696"/>
    <lineage>
        <taxon>Eukaryota</taxon>
        <taxon>Fungi</taxon>
        <taxon>Dikarya</taxon>
        <taxon>Ascomycota</taxon>
        <taxon>Pezizomycotina</taxon>
        <taxon>Dothideomycetes</taxon>
        <taxon>Pleosporomycetidae</taxon>
        <taxon>Pleosporales</taxon>
        <taxon>Pleosporineae</taxon>
        <taxon>Didymellaceae</taxon>
        <taxon>Epicoccum</taxon>
    </lineage>
</organism>
<reference evidence="2 3" key="1">
    <citation type="journal article" date="2017" name="Genome Announc.">
        <title>Genome sequence of the saprophytic ascomycete Epicoccum nigrum ICMP 19927 strain isolated from New Zealand.</title>
        <authorList>
            <person name="Fokin M."/>
            <person name="Fleetwood D."/>
            <person name="Weir B.S."/>
            <person name="Villas-Boas S.G."/>
        </authorList>
    </citation>
    <scope>NUCLEOTIDE SEQUENCE [LARGE SCALE GENOMIC DNA]</scope>
    <source>
        <strain evidence="2 3">ICMP 19927</strain>
    </source>
</reference>
<name>A0A1Y2ME66_EPING</name>
<dbReference type="PANTHER" id="PTHR13774">
    <property type="entry name" value="PHENAZINE BIOSYNTHESIS PROTEIN"/>
    <property type="match status" value="1"/>
</dbReference>
<dbReference type="Pfam" id="PF02567">
    <property type="entry name" value="PhzC-PhzF"/>
    <property type="match status" value="2"/>
</dbReference>